<evidence type="ECO:0000313" key="2">
    <source>
        <dbReference type="Proteomes" id="UP000077315"/>
    </source>
</evidence>
<dbReference type="RefSeq" id="XP_018288749.1">
    <property type="nucleotide sequence ID" value="XM_018431980.1"/>
</dbReference>
<gene>
    <name evidence="1" type="ORF">PHYBLDRAFT_147939</name>
</gene>
<dbReference type="EMBL" id="KV440987">
    <property type="protein sequence ID" value="OAD70709.1"/>
    <property type="molecule type" value="Genomic_DNA"/>
</dbReference>
<dbReference type="AlphaFoldDB" id="A0A167LLR4"/>
<reference evidence="2" key="1">
    <citation type="submission" date="2015-06" db="EMBL/GenBank/DDBJ databases">
        <title>Expansion of signal transduction pathways in fungi by whole-genome duplication.</title>
        <authorList>
            <consortium name="DOE Joint Genome Institute"/>
            <person name="Corrochano L.M."/>
            <person name="Kuo A."/>
            <person name="Marcet-Houben M."/>
            <person name="Polaino S."/>
            <person name="Salamov A."/>
            <person name="Villalobos J.M."/>
            <person name="Alvarez M.I."/>
            <person name="Avalos J."/>
            <person name="Benito E.P."/>
            <person name="Benoit I."/>
            <person name="Burger G."/>
            <person name="Camino L.P."/>
            <person name="Canovas D."/>
            <person name="Cerda-Olmedo E."/>
            <person name="Cheng J.-F."/>
            <person name="Dominguez A."/>
            <person name="Elias M."/>
            <person name="Eslava A.P."/>
            <person name="Glaser F."/>
            <person name="Grimwood J."/>
            <person name="Gutierrez G."/>
            <person name="Heitman J."/>
            <person name="Henrissat B."/>
            <person name="Iturriaga E.A."/>
            <person name="Lang B.F."/>
            <person name="Lavin J.L."/>
            <person name="Lee S."/>
            <person name="Li W."/>
            <person name="Lindquist E."/>
            <person name="Lopez-Garcia S."/>
            <person name="Luque E.M."/>
            <person name="Marcos A.T."/>
            <person name="Martin J."/>
            <person name="McCluskey K."/>
            <person name="Medina H.R."/>
            <person name="Miralles-Duran A."/>
            <person name="Miyazaki A."/>
            <person name="Munoz-Torres E."/>
            <person name="Oguiza J.A."/>
            <person name="Ohm R."/>
            <person name="Olmedo M."/>
            <person name="Orejas M."/>
            <person name="Ortiz-Castellanos L."/>
            <person name="Pisabarro A.G."/>
            <person name="Rodriguez-Romero J."/>
            <person name="Ruiz-Herrera J."/>
            <person name="Ruiz-Vazquez R."/>
            <person name="Sanz C."/>
            <person name="Schackwitz W."/>
            <person name="Schmutz J."/>
            <person name="Shahriari M."/>
            <person name="Shelest E."/>
            <person name="Silva-Franco F."/>
            <person name="Soanes D."/>
            <person name="Syed K."/>
            <person name="Tagua V.G."/>
            <person name="Talbot N.J."/>
            <person name="Thon M."/>
            <person name="De vries R.P."/>
            <person name="Wiebenga A."/>
            <person name="Yadav J.S."/>
            <person name="Braun E.L."/>
            <person name="Baker S."/>
            <person name="Garre V."/>
            <person name="Horwitz B."/>
            <person name="Torres-Martinez S."/>
            <person name="Idnurm A."/>
            <person name="Herrera-Estrella A."/>
            <person name="Gabaldon T."/>
            <person name="Grigoriev I.V."/>
        </authorList>
    </citation>
    <scope>NUCLEOTIDE SEQUENCE [LARGE SCALE GENOMIC DNA]</scope>
    <source>
        <strain evidence="2">NRRL 1555(-)</strain>
    </source>
</reference>
<dbReference type="Proteomes" id="UP000077315">
    <property type="component" value="Unassembled WGS sequence"/>
</dbReference>
<accession>A0A167LLR4</accession>
<keyword evidence="2" id="KW-1185">Reference proteome</keyword>
<name>A0A167LLR4_PHYB8</name>
<dbReference type="InParanoid" id="A0A167LLR4"/>
<sequence length="178" mass="20503">MFNNLLFDYRVNCDDSDIMNYYGSNDSNDSNDSNYHGVTNLLLPLYSNNSTSWYNFTFIVIFYPRYVGNTAIVALIEFTKHLSKIYDQAFHLTVSNMVNWTCDVYGVSALDRSKDSGGFILCFSTSFVDVSIEYRLVSTIRKKLNPEYIMLDGLISGPREPKSNEIDNYHKPMIDELE</sequence>
<protein>
    <submittedName>
        <fullName evidence="1">Uncharacterized protein</fullName>
    </submittedName>
</protein>
<dbReference type="GeneID" id="28992886"/>
<dbReference type="VEuPathDB" id="FungiDB:PHYBLDRAFT_147939"/>
<proteinExistence type="predicted"/>
<organism evidence="1 2">
    <name type="scientific">Phycomyces blakesleeanus (strain ATCC 8743b / DSM 1359 / FGSC 10004 / NBRC 33097 / NRRL 1555)</name>
    <dbReference type="NCBI Taxonomy" id="763407"/>
    <lineage>
        <taxon>Eukaryota</taxon>
        <taxon>Fungi</taxon>
        <taxon>Fungi incertae sedis</taxon>
        <taxon>Mucoromycota</taxon>
        <taxon>Mucoromycotina</taxon>
        <taxon>Mucoromycetes</taxon>
        <taxon>Mucorales</taxon>
        <taxon>Phycomycetaceae</taxon>
        <taxon>Phycomyces</taxon>
    </lineage>
</organism>
<evidence type="ECO:0000313" key="1">
    <source>
        <dbReference type="EMBL" id="OAD70709.1"/>
    </source>
</evidence>